<evidence type="ECO:0000313" key="1">
    <source>
        <dbReference type="EMBL" id="STQ14844.1"/>
    </source>
</evidence>
<accession>A0A377M8I0</accession>
<dbReference type="AlphaFoldDB" id="A0A377M8I0"/>
<gene>
    <name evidence="1" type="ORF">NCTC10005_07715</name>
</gene>
<dbReference type="Proteomes" id="UP000255106">
    <property type="component" value="Unassembled WGS sequence"/>
</dbReference>
<proteinExistence type="predicted"/>
<evidence type="ECO:0000313" key="2">
    <source>
        <dbReference type="Proteomes" id="UP000255106"/>
    </source>
</evidence>
<dbReference type="EMBL" id="UGJB01000004">
    <property type="protein sequence ID" value="STQ14844.1"/>
    <property type="molecule type" value="Genomic_DNA"/>
</dbReference>
<sequence>MYSEYIVTIGHLTRVLSIRIGGCCCTGYLQSIRKDYSSMVAFILRLMMYWMGIEYCTCHESNYVFRAIRFISVQV</sequence>
<organism evidence="1 2">
    <name type="scientific">Enterobacter cloacae</name>
    <dbReference type="NCBI Taxonomy" id="550"/>
    <lineage>
        <taxon>Bacteria</taxon>
        <taxon>Pseudomonadati</taxon>
        <taxon>Pseudomonadota</taxon>
        <taxon>Gammaproteobacteria</taxon>
        <taxon>Enterobacterales</taxon>
        <taxon>Enterobacteriaceae</taxon>
        <taxon>Enterobacter</taxon>
        <taxon>Enterobacter cloacae complex</taxon>
    </lineage>
</organism>
<name>A0A377M8I0_ENTCL</name>
<reference evidence="1 2" key="1">
    <citation type="submission" date="2018-06" db="EMBL/GenBank/DDBJ databases">
        <authorList>
            <consortium name="Pathogen Informatics"/>
            <person name="Doyle S."/>
        </authorList>
    </citation>
    <scope>NUCLEOTIDE SEQUENCE [LARGE SCALE GENOMIC DNA]</scope>
    <source>
        <strain evidence="1 2">NCTC10005</strain>
    </source>
</reference>
<protein>
    <submittedName>
        <fullName evidence="1">Uncharacterized protein</fullName>
    </submittedName>
</protein>